<keyword evidence="3" id="KW-1185">Reference proteome</keyword>
<evidence type="ECO:0000313" key="2">
    <source>
        <dbReference type="EMBL" id="KAJ3650172.1"/>
    </source>
</evidence>
<feature type="compositionally biased region" description="Polar residues" evidence="1">
    <location>
        <begin position="136"/>
        <end position="146"/>
    </location>
</feature>
<proteinExistence type="predicted"/>
<feature type="region of interest" description="Disordered" evidence="1">
    <location>
        <begin position="126"/>
        <end position="146"/>
    </location>
</feature>
<organism evidence="2 3">
    <name type="scientific">Zophobas morio</name>
    <dbReference type="NCBI Taxonomy" id="2755281"/>
    <lineage>
        <taxon>Eukaryota</taxon>
        <taxon>Metazoa</taxon>
        <taxon>Ecdysozoa</taxon>
        <taxon>Arthropoda</taxon>
        <taxon>Hexapoda</taxon>
        <taxon>Insecta</taxon>
        <taxon>Pterygota</taxon>
        <taxon>Neoptera</taxon>
        <taxon>Endopterygota</taxon>
        <taxon>Coleoptera</taxon>
        <taxon>Polyphaga</taxon>
        <taxon>Cucujiformia</taxon>
        <taxon>Tenebrionidae</taxon>
        <taxon>Zophobas</taxon>
    </lineage>
</organism>
<accession>A0AA38I9H2</accession>
<dbReference type="SUPFAM" id="SSF57889">
    <property type="entry name" value="Cysteine-rich domain"/>
    <property type="match status" value="1"/>
</dbReference>
<sequence>MAGGKRIGALATECKKCKKTVVDAVTCAVCGNRYHPSCAEIIAKVSTNEHFECCEKQVNDEADFWDAVENLPGSALDGKLFSYIIKQKDLLIAELRETIKLQNKHIETLANGRNLETVEEKRDKPVSFFGSEKTENSQATIKSTDT</sequence>
<dbReference type="InterPro" id="IPR046349">
    <property type="entry name" value="C1-like_sf"/>
</dbReference>
<evidence type="ECO:0000256" key="1">
    <source>
        <dbReference type="SAM" id="MobiDB-lite"/>
    </source>
</evidence>
<comment type="caution">
    <text evidence="2">The sequence shown here is derived from an EMBL/GenBank/DDBJ whole genome shotgun (WGS) entry which is preliminary data.</text>
</comment>
<gene>
    <name evidence="2" type="ORF">Zmor_021876</name>
</gene>
<dbReference type="AlphaFoldDB" id="A0AA38I9H2"/>
<dbReference type="Proteomes" id="UP001168821">
    <property type="component" value="Unassembled WGS sequence"/>
</dbReference>
<name>A0AA38I9H2_9CUCU</name>
<evidence type="ECO:0000313" key="3">
    <source>
        <dbReference type="Proteomes" id="UP001168821"/>
    </source>
</evidence>
<protein>
    <submittedName>
        <fullName evidence="2">Uncharacterized protein</fullName>
    </submittedName>
</protein>
<reference evidence="2" key="1">
    <citation type="journal article" date="2023" name="G3 (Bethesda)">
        <title>Whole genome assemblies of Zophobas morio and Tenebrio molitor.</title>
        <authorList>
            <person name="Kaur S."/>
            <person name="Stinson S.A."/>
            <person name="diCenzo G.C."/>
        </authorList>
    </citation>
    <scope>NUCLEOTIDE SEQUENCE</scope>
    <source>
        <strain evidence="2">QUZm001</strain>
    </source>
</reference>
<dbReference type="EMBL" id="JALNTZ010000006">
    <property type="protein sequence ID" value="KAJ3650172.1"/>
    <property type="molecule type" value="Genomic_DNA"/>
</dbReference>